<evidence type="ECO:0000256" key="2">
    <source>
        <dbReference type="ARBA" id="ARBA00022676"/>
    </source>
</evidence>
<dbReference type="AlphaFoldDB" id="A0A6N7IXR1"/>
<dbReference type="Gene3D" id="3.90.550.10">
    <property type="entry name" value="Spore Coat Polysaccharide Biosynthesis Protein SpsA, Chain A"/>
    <property type="match status" value="1"/>
</dbReference>
<gene>
    <name evidence="5" type="ORF">FRC54_04105</name>
</gene>
<comment type="similarity">
    <text evidence="1">Belongs to the glycosyltransferase 2 family.</text>
</comment>
<proteinExistence type="inferred from homology"/>
<dbReference type="PANTHER" id="PTHR43630:SF1">
    <property type="entry name" value="POLY-BETA-1,6-N-ACETYL-D-GLUCOSAMINE SYNTHASE"/>
    <property type="match status" value="1"/>
</dbReference>
<dbReference type="EMBL" id="VOGC01000003">
    <property type="protein sequence ID" value="MQN01124.1"/>
    <property type="molecule type" value="Genomic_DNA"/>
</dbReference>
<dbReference type="PANTHER" id="PTHR43630">
    <property type="entry name" value="POLY-BETA-1,6-N-ACETYL-D-GLUCOSAMINE SYNTHASE"/>
    <property type="match status" value="1"/>
</dbReference>
<feature type="transmembrane region" description="Helical" evidence="4">
    <location>
        <begin position="12"/>
        <end position="36"/>
    </location>
</feature>
<keyword evidence="4" id="KW-0472">Membrane</keyword>
<dbReference type="SUPFAM" id="SSF53448">
    <property type="entry name" value="Nucleotide-diphospho-sugar transferases"/>
    <property type="match status" value="1"/>
</dbReference>
<feature type="transmembrane region" description="Helical" evidence="4">
    <location>
        <begin position="373"/>
        <end position="390"/>
    </location>
</feature>
<name>A0A6N7IXR1_9FIRM</name>
<keyword evidence="4" id="KW-0812">Transmembrane</keyword>
<feature type="transmembrane region" description="Helical" evidence="4">
    <location>
        <begin position="340"/>
        <end position="361"/>
    </location>
</feature>
<evidence type="ECO:0000256" key="4">
    <source>
        <dbReference type="SAM" id="Phobius"/>
    </source>
</evidence>
<keyword evidence="6" id="KW-1185">Reference proteome</keyword>
<dbReference type="Proteomes" id="UP000460257">
    <property type="component" value="Unassembled WGS sequence"/>
</dbReference>
<dbReference type="CDD" id="cd06438">
    <property type="entry name" value="EpsO_like"/>
    <property type="match status" value="1"/>
</dbReference>
<dbReference type="InterPro" id="IPR029044">
    <property type="entry name" value="Nucleotide-diphossugar_trans"/>
</dbReference>
<keyword evidence="4" id="KW-1133">Transmembrane helix</keyword>
<keyword evidence="3" id="KW-0808">Transferase</keyword>
<comment type="caution">
    <text evidence="5">The sequence shown here is derived from an EMBL/GenBank/DDBJ whole genome shotgun (WGS) entry which is preliminary data.</text>
</comment>
<reference evidence="5" key="1">
    <citation type="journal article" date="2020" name="Appl. Environ. Microbiol.">
        <title>Medium-Chain Fatty Acid Synthesis by 'Candidatus Weimeria bifida' gen. nov., sp. nov., and 'Candidatus Pseudoramibacter fermentans' sp. nov.</title>
        <authorList>
            <person name="Scarborough M.J."/>
            <person name="Myers K.S."/>
            <person name="Donohue T.J."/>
            <person name="Noguera D.R."/>
        </authorList>
    </citation>
    <scope>NUCLEOTIDE SEQUENCE</scope>
    <source>
        <strain evidence="5">LCO1.1</strain>
    </source>
</reference>
<feature type="transmembrane region" description="Helical" evidence="4">
    <location>
        <begin position="308"/>
        <end position="334"/>
    </location>
</feature>
<dbReference type="GO" id="GO:0016757">
    <property type="term" value="F:glycosyltransferase activity"/>
    <property type="evidence" value="ECO:0007669"/>
    <property type="project" value="UniProtKB-KW"/>
</dbReference>
<keyword evidence="2" id="KW-0328">Glycosyltransferase</keyword>
<dbReference type="Pfam" id="PF13641">
    <property type="entry name" value="Glyco_tranf_2_3"/>
    <property type="match status" value="1"/>
</dbReference>
<organism evidence="5 6">
    <name type="scientific">Candidatus Weimeria bifida</name>
    <dbReference type="NCBI Taxonomy" id="2599074"/>
    <lineage>
        <taxon>Bacteria</taxon>
        <taxon>Bacillati</taxon>
        <taxon>Bacillota</taxon>
        <taxon>Clostridia</taxon>
        <taxon>Lachnospirales</taxon>
        <taxon>Lachnospiraceae</taxon>
        <taxon>Candidatus Weimeria</taxon>
    </lineage>
</organism>
<protein>
    <submittedName>
        <fullName evidence="5">Glycosyltransferase</fullName>
    </submittedName>
</protein>
<accession>A0A6N7IXR1</accession>
<evidence type="ECO:0000256" key="3">
    <source>
        <dbReference type="ARBA" id="ARBA00022679"/>
    </source>
</evidence>
<evidence type="ECO:0000313" key="5">
    <source>
        <dbReference type="EMBL" id="MQN01124.1"/>
    </source>
</evidence>
<sequence>MDLMQTLDVTNFLLILQMIPMIVMLWIGVIAAWGLIKHKRKKAGYIKKDQNNFGIIVCARNEETSISHLFDSIKGSDYPSDKIHVFLIADHCTDRTADIGRSYPFVTVLERQDGPQNGKGDVLKWALPRIFEIDKDKKLDAFAVFDADNVLKPDFLEKIDDKLRRGNRIVQGNRLGGQPYRSIVTKWYTLYWACYTIFFSYAREKVGLSAFLTGTGFAVDGDLLREVGWNTTTITEDVEFSLDNVLRGQRVSFCIKAVCYDEQPHQLGVMFKQLSRWCTGGYEVLKKDFKSFVFDHSRPVRKMQRVDAIMLLLMGPCSWISAIISYINNIIIWYKLPLLYFLPSAGFAAFSLIAMFVGVFLVAKYNHIPMRKIGILALLTFPLFLFFYMLCSIKTCFIPTRKWTRIEHEALDSSQD</sequence>
<evidence type="ECO:0000256" key="1">
    <source>
        <dbReference type="ARBA" id="ARBA00006739"/>
    </source>
</evidence>
<evidence type="ECO:0000313" key="6">
    <source>
        <dbReference type="Proteomes" id="UP000460257"/>
    </source>
</evidence>